<reference evidence="1" key="2">
    <citation type="submission" date="2020-05" db="UniProtKB">
        <authorList>
            <consortium name="EnsemblMetazoa"/>
        </authorList>
    </citation>
    <scope>IDENTIFICATION</scope>
    <source>
        <strain evidence="1">WRAIR2</strain>
    </source>
</reference>
<evidence type="ECO:0000313" key="1">
    <source>
        <dbReference type="EnsemblMetazoa" id="ADIR005764-PA"/>
    </source>
</evidence>
<organism evidence="1 2">
    <name type="scientific">Anopheles dirus</name>
    <dbReference type="NCBI Taxonomy" id="7168"/>
    <lineage>
        <taxon>Eukaryota</taxon>
        <taxon>Metazoa</taxon>
        <taxon>Ecdysozoa</taxon>
        <taxon>Arthropoda</taxon>
        <taxon>Hexapoda</taxon>
        <taxon>Insecta</taxon>
        <taxon>Pterygota</taxon>
        <taxon>Neoptera</taxon>
        <taxon>Endopterygota</taxon>
        <taxon>Diptera</taxon>
        <taxon>Nematocera</taxon>
        <taxon>Culicoidea</taxon>
        <taxon>Culicidae</taxon>
        <taxon>Anophelinae</taxon>
        <taxon>Anopheles</taxon>
    </lineage>
</organism>
<dbReference type="PANTHER" id="PTHR33053:SF9">
    <property type="entry name" value="AGAP000105-PA"/>
    <property type="match status" value="1"/>
</dbReference>
<dbReference type="STRING" id="7168.A0A182NDQ0"/>
<sequence>MHQGQVELSCPANQIQQFSVDGLPLFKSTKMQAWPILMKVEELVGAPIMMVAMFCGTSKPNNLEPFLRTLVDEANDLQRRGLQFPGKLVKFQVRAFVADSPARAFLKATTSFNGLHGCLKCSCVGEYLTKERKTYLAVYAKAVELSGHQKILMLMVKLDWLLLLILLKLDEPLVKMKLPCCVSESDDCK</sequence>
<reference evidence="2" key="1">
    <citation type="submission" date="2013-03" db="EMBL/GenBank/DDBJ databases">
        <title>The Genome Sequence of Anopheles dirus WRAIR2.</title>
        <authorList>
            <consortium name="The Broad Institute Genomics Platform"/>
            <person name="Neafsey D.E."/>
            <person name="Walton C."/>
            <person name="Walker B."/>
            <person name="Young S.K."/>
            <person name="Zeng Q."/>
            <person name="Gargeya S."/>
            <person name="Fitzgerald M."/>
            <person name="Haas B."/>
            <person name="Abouelleil A."/>
            <person name="Allen A.W."/>
            <person name="Alvarado L."/>
            <person name="Arachchi H.M."/>
            <person name="Berlin A.M."/>
            <person name="Chapman S.B."/>
            <person name="Gainer-Dewar J."/>
            <person name="Goldberg J."/>
            <person name="Griggs A."/>
            <person name="Gujja S."/>
            <person name="Hansen M."/>
            <person name="Howarth C."/>
            <person name="Imamovic A."/>
            <person name="Ireland A."/>
            <person name="Larimer J."/>
            <person name="McCowan C."/>
            <person name="Murphy C."/>
            <person name="Pearson M."/>
            <person name="Poon T.W."/>
            <person name="Priest M."/>
            <person name="Roberts A."/>
            <person name="Saif S."/>
            <person name="Shea T."/>
            <person name="Sisk P."/>
            <person name="Sykes S."/>
            <person name="Wortman J."/>
            <person name="Nusbaum C."/>
            <person name="Birren B."/>
        </authorList>
    </citation>
    <scope>NUCLEOTIDE SEQUENCE [LARGE SCALE GENOMIC DNA]</scope>
    <source>
        <strain evidence="2">WRAIR2</strain>
    </source>
</reference>
<dbReference type="AlphaFoldDB" id="A0A182NDQ0"/>
<dbReference type="Proteomes" id="UP000075884">
    <property type="component" value="Unassembled WGS sequence"/>
</dbReference>
<dbReference type="VEuPathDB" id="VectorBase:ADIR005764"/>
<dbReference type="PANTHER" id="PTHR33053">
    <property type="entry name" value="PROTEIN, PUTATIVE-RELATED"/>
    <property type="match status" value="1"/>
</dbReference>
<name>A0A182NDQ0_9DIPT</name>
<evidence type="ECO:0000313" key="2">
    <source>
        <dbReference type="Proteomes" id="UP000075884"/>
    </source>
</evidence>
<proteinExistence type="predicted"/>
<keyword evidence="2" id="KW-1185">Reference proteome</keyword>
<accession>A0A182NDQ0</accession>
<dbReference type="EnsemblMetazoa" id="ADIR005764-RA">
    <property type="protein sequence ID" value="ADIR005764-PA"/>
    <property type="gene ID" value="ADIR005764"/>
</dbReference>
<protein>
    <submittedName>
        <fullName evidence="1">Uncharacterized protein</fullName>
    </submittedName>
</protein>